<organism evidence="1 2">
    <name type="scientific">Enterobacter huaxiensis</name>
    <dbReference type="NCBI Taxonomy" id="2494702"/>
    <lineage>
        <taxon>Bacteria</taxon>
        <taxon>Pseudomonadati</taxon>
        <taxon>Pseudomonadota</taxon>
        <taxon>Gammaproteobacteria</taxon>
        <taxon>Enterobacterales</taxon>
        <taxon>Enterobacteriaceae</taxon>
        <taxon>Enterobacter</taxon>
    </lineage>
</organism>
<dbReference type="InterPro" id="IPR021352">
    <property type="entry name" value="DUF2971"/>
</dbReference>
<evidence type="ECO:0000313" key="1">
    <source>
        <dbReference type="EMBL" id="MEB7542678.1"/>
    </source>
</evidence>
<protein>
    <submittedName>
        <fullName evidence="1">DUF2971 domain-containing protein</fullName>
    </submittedName>
</protein>
<comment type="caution">
    <text evidence="1">The sequence shown here is derived from an EMBL/GenBank/DDBJ whole genome shotgun (WGS) entry which is preliminary data.</text>
</comment>
<evidence type="ECO:0000313" key="2">
    <source>
        <dbReference type="Proteomes" id="UP001310558"/>
    </source>
</evidence>
<accession>A0ABU6EPT8</accession>
<proteinExistence type="predicted"/>
<name>A0ABU6EPT8_9ENTR</name>
<keyword evidence="2" id="KW-1185">Reference proteome</keyword>
<gene>
    <name evidence="1" type="ORF">NGC28_09470</name>
</gene>
<dbReference type="RefSeq" id="WP_196354570.1">
    <property type="nucleotide sequence ID" value="NZ_JAMWIR010000002.1"/>
</dbReference>
<dbReference type="Pfam" id="PF11185">
    <property type="entry name" value="DUF2971"/>
    <property type="match status" value="1"/>
</dbReference>
<reference evidence="1 2" key="1">
    <citation type="submission" date="2022-06" db="EMBL/GenBank/DDBJ databases">
        <title>Whole Genome analysis of Bacterial isolates collected during year 2020 from Guwahati, Assam, India.</title>
        <authorList>
            <person name="Mendem S.K."/>
            <person name="Rakshit O."/>
            <person name="Murugesan D."/>
            <person name="Saikia K."/>
            <person name="Shome R."/>
            <person name="Raisen C."/>
            <person name="Holmes M.A."/>
            <person name="Shome B.R."/>
        </authorList>
    </citation>
    <scope>NUCLEOTIDE SEQUENCE [LARGE SCALE GENOMIC DNA]</scope>
    <source>
        <strain evidence="1 2">Sil NS 53</strain>
    </source>
</reference>
<sequence length="300" mass="35351">MKSPFRMHERESFFKYMNLSTAFKVLDSSSLRWSSPLIFNDPFDVPREVLPDVNEYTIGQALIRKIIYELSHPRDDTSAFNMRIRYLLDFYRTNFPDGVPMELIQKQKELLDNPPVGEGARDAIQEFKDTWTKMLVDRRIICLSESPLIAPMWNHYADSYKGIVLEFFCSDELDSAWLIAKPINYTNEKPMTYSASGMAELLFMREDNVINYINEDITYIKTEDWKYEREWRVSTHKRPMHEGLHSDLTFHYNELKTIIMGPLFDMGELPKILQLSKRYPLVKLAKATFSREGVIEIIQM</sequence>
<dbReference type="Proteomes" id="UP001310558">
    <property type="component" value="Unassembled WGS sequence"/>
</dbReference>
<dbReference type="EMBL" id="JAMWJU010000001">
    <property type="protein sequence ID" value="MEB7542678.1"/>
    <property type="molecule type" value="Genomic_DNA"/>
</dbReference>